<keyword evidence="3" id="KW-0028">Amino-acid biosynthesis</keyword>
<proteinExistence type="predicted"/>
<reference evidence="5 6" key="1">
    <citation type="submission" date="2019-03" db="EMBL/GenBank/DDBJ databases">
        <title>San Antonio Military Medical Center submission to MRSN (WRAIR), pending publication.</title>
        <authorList>
            <person name="Blyth D.M."/>
            <person name="Mccarthy S.L."/>
            <person name="Schall S.E."/>
            <person name="Stam J.A."/>
            <person name="Ong A.C."/>
            <person name="Mcgann P.T."/>
        </authorList>
    </citation>
    <scope>NUCLEOTIDE SEQUENCE [LARGE SCALE GENOMIC DNA]</scope>
    <source>
        <strain evidence="5 6">MRSN571793</strain>
    </source>
</reference>
<comment type="pathway">
    <text evidence="1">Metabolic intermediate biosynthesis; chorismate biosynthesis; chorismate from D-erythrose 4-phosphate and phosphoenolpyruvate: step 4/7.</text>
</comment>
<dbReference type="Proteomes" id="UP000297861">
    <property type="component" value="Unassembled WGS sequence"/>
</dbReference>
<dbReference type="SUPFAM" id="SSF51735">
    <property type="entry name" value="NAD(P)-binding Rossmann-fold domains"/>
    <property type="match status" value="1"/>
</dbReference>
<feature type="domain" description="Shikimate dehydrogenase substrate binding N-terminal" evidence="4">
    <location>
        <begin position="6"/>
        <end position="87"/>
    </location>
</feature>
<dbReference type="Gene3D" id="3.40.50.10860">
    <property type="entry name" value="Leucine Dehydrogenase, chain A, domain 1"/>
    <property type="match status" value="1"/>
</dbReference>
<dbReference type="GO" id="GO:0009423">
    <property type="term" value="P:chorismate biosynthetic process"/>
    <property type="evidence" value="ECO:0007669"/>
    <property type="project" value="TreeGrafter"/>
</dbReference>
<evidence type="ECO:0000256" key="1">
    <source>
        <dbReference type="ARBA" id="ARBA00004871"/>
    </source>
</evidence>
<dbReference type="Gene3D" id="3.40.50.720">
    <property type="entry name" value="NAD(P)-binding Rossmann-like Domain"/>
    <property type="match status" value="1"/>
</dbReference>
<dbReference type="GO" id="GO:0004764">
    <property type="term" value="F:shikimate 3-dehydrogenase (NADP+) activity"/>
    <property type="evidence" value="ECO:0007669"/>
    <property type="project" value="InterPro"/>
</dbReference>
<evidence type="ECO:0000313" key="6">
    <source>
        <dbReference type="Proteomes" id="UP000297861"/>
    </source>
</evidence>
<protein>
    <submittedName>
        <fullName evidence="5">Shikimate dehydrogenase</fullName>
    </submittedName>
</protein>
<keyword evidence="6" id="KW-1185">Reference proteome</keyword>
<dbReference type="GO" id="GO:0005829">
    <property type="term" value="C:cytosol"/>
    <property type="evidence" value="ECO:0007669"/>
    <property type="project" value="TreeGrafter"/>
</dbReference>
<accession>A0A4Y8L777</accession>
<evidence type="ECO:0000259" key="4">
    <source>
        <dbReference type="Pfam" id="PF08501"/>
    </source>
</evidence>
<dbReference type="InterPro" id="IPR036291">
    <property type="entry name" value="NAD(P)-bd_dom_sf"/>
</dbReference>
<dbReference type="AlphaFoldDB" id="A0A4Y8L777"/>
<dbReference type="GO" id="GO:0050661">
    <property type="term" value="F:NADP binding"/>
    <property type="evidence" value="ECO:0007669"/>
    <property type="project" value="TreeGrafter"/>
</dbReference>
<dbReference type="STRING" id="1121485.GCA_000426485_02497"/>
<dbReference type="PANTHER" id="PTHR21089">
    <property type="entry name" value="SHIKIMATE DEHYDROGENASE"/>
    <property type="match status" value="1"/>
</dbReference>
<dbReference type="CDD" id="cd01065">
    <property type="entry name" value="NAD_bind_Shikimate_DH"/>
    <property type="match status" value="1"/>
</dbReference>
<evidence type="ECO:0000256" key="3">
    <source>
        <dbReference type="ARBA" id="ARBA00023141"/>
    </source>
</evidence>
<dbReference type="EMBL" id="SOML01000002">
    <property type="protein sequence ID" value="TFD98014.1"/>
    <property type="molecule type" value="Genomic_DNA"/>
</dbReference>
<organism evidence="5 6">
    <name type="scientific">Dysgonomonas capnocytophagoides</name>
    <dbReference type="NCBI Taxonomy" id="45254"/>
    <lineage>
        <taxon>Bacteria</taxon>
        <taxon>Pseudomonadati</taxon>
        <taxon>Bacteroidota</taxon>
        <taxon>Bacteroidia</taxon>
        <taxon>Bacteroidales</taxon>
        <taxon>Dysgonomonadaceae</taxon>
        <taxon>Dysgonomonas</taxon>
    </lineage>
</organism>
<name>A0A4Y8L777_9BACT</name>
<keyword evidence="3" id="KW-0057">Aromatic amino acid biosynthesis</keyword>
<dbReference type="RefSeq" id="WP_134435730.1">
    <property type="nucleotide sequence ID" value="NZ_SOML01000002.1"/>
</dbReference>
<dbReference type="InterPro" id="IPR046346">
    <property type="entry name" value="Aminoacid_DH-like_N_sf"/>
</dbReference>
<dbReference type="GO" id="GO:0019632">
    <property type="term" value="P:shikimate metabolic process"/>
    <property type="evidence" value="ECO:0007669"/>
    <property type="project" value="TreeGrafter"/>
</dbReference>
<dbReference type="SUPFAM" id="SSF53223">
    <property type="entry name" value="Aminoacid dehydrogenase-like, N-terminal domain"/>
    <property type="match status" value="1"/>
</dbReference>
<dbReference type="InterPro" id="IPR022893">
    <property type="entry name" value="Shikimate_DH_fam"/>
</dbReference>
<comment type="caution">
    <text evidence="5">The sequence shown here is derived from an EMBL/GenBank/DDBJ whole genome shotgun (WGS) entry which is preliminary data.</text>
</comment>
<sequence>MKTFGLIGYPLKHSFSYRFFGEKFTKERIDAQYLNFEIADIDRLPDIIKEYTKLAGLNVTIPYKEQVIPFLDELDPTAKAIGAINVIKIDRRGDNIHLKGFNSDYIGFRDSISPLINPEVHHKALILGTGGASKAVEYGLKDLNIETQYVSRSKKEGVITYADLSEEVMSEYTIIINASPIGTFPNIDECPDIPYNYIGKKHLLYDLVYNPAITKFLDLGKKQGAKIKNGEEMLELQAIAAWHIWNE</sequence>
<evidence type="ECO:0000313" key="5">
    <source>
        <dbReference type="EMBL" id="TFD98014.1"/>
    </source>
</evidence>
<dbReference type="Pfam" id="PF08501">
    <property type="entry name" value="Shikimate_dh_N"/>
    <property type="match status" value="1"/>
</dbReference>
<dbReference type="InterPro" id="IPR013708">
    <property type="entry name" value="Shikimate_DH-bd_N"/>
</dbReference>
<keyword evidence="2" id="KW-0560">Oxidoreductase</keyword>
<gene>
    <name evidence="5" type="ORF">E2605_05190</name>
</gene>
<dbReference type="PANTHER" id="PTHR21089:SF1">
    <property type="entry name" value="BIFUNCTIONAL 3-DEHYDROQUINATE DEHYDRATASE_SHIKIMATE DEHYDROGENASE, CHLOROPLASTIC"/>
    <property type="match status" value="1"/>
</dbReference>
<dbReference type="OrthoDB" id="9792692at2"/>
<dbReference type="GO" id="GO:0009073">
    <property type="term" value="P:aromatic amino acid family biosynthetic process"/>
    <property type="evidence" value="ECO:0007669"/>
    <property type="project" value="UniProtKB-KW"/>
</dbReference>
<evidence type="ECO:0000256" key="2">
    <source>
        <dbReference type="ARBA" id="ARBA00023002"/>
    </source>
</evidence>